<reference evidence="1 2" key="1">
    <citation type="submission" date="2016-07" db="EMBL/GenBank/DDBJ databases">
        <title>Genomic analysis of zinc-resistant bacterium Mucilaginibacter pedocola TBZ30.</title>
        <authorList>
            <person name="Huang J."/>
            <person name="Tang J."/>
        </authorList>
    </citation>
    <scope>NUCLEOTIDE SEQUENCE [LARGE SCALE GENOMIC DNA]</scope>
    <source>
        <strain evidence="1 2">TBZ30</strain>
    </source>
</reference>
<dbReference type="AlphaFoldDB" id="A0A1S9PLS3"/>
<evidence type="ECO:0000313" key="2">
    <source>
        <dbReference type="Proteomes" id="UP000189739"/>
    </source>
</evidence>
<name>A0A1S9PLS3_9SPHI</name>
<keyword evidence="2" id="KW-1185">Reference proteome</keyword>
<accession>A0A1S9PLS3</accession>
<dbReference type="Proteomes" id="UP000189739">
    <property type="component" value="Unassembled WGS sequence"/>
</dbReference>
<comment type="caution">
    <text evidence="1">The sequence shown here is derived from an EMBL/GenBank/DDBJ whole genome shotgun (WGS) entry which is preliminary data.</text>
</comment>
<gene>
    <name evidence="1" type="ORF">BC343_00040</name>
</gene>
<dbReference type="EMBL" id="MBTF01000001">
    <property type="protein sequence ID" value="OOQ61508.1"/>
    <property type="molecule type" value="Genomic_DNA"/>
</dbReference>
<sequence length="94" mass="10464">MIVITQVNGEPYSFEVAAFSDAVQQRVLYLIIHSGTFVVAEKCLSDEWQQIVNHFRPPELAASIFRAIDAADTQALQENIKPAGEMAGFVLKRL</sequence>
<protein>
    <submittedName>
        <fullName evidence="1">Uncharacterized protein</fullName>
    </submittedName>
</protein>
<dbReference type="STRING" id="1792845.BC343_00040"/>
<proteinExistence type="predicted"/>
<dbReference type="RefSeq" id="WP_078345676.1">
    <property type="nucleotide sequence ID" value="NZ_MBTF01000001.1"/>
</dbReference>
<evidence type="ECO:0000313" key="1">
    <source>
        <dbReference type="EMBL" id="OOQ61508.1"/>
    </source>
</evidence>
<organism evidence="1 2">
    <name type="scientific">Mucilaginibacter pedocola</name>
    <dbReference type="NCBI Taxonomy" id="1792845"/>
    <lineage>
        <taxon>Bacteria</taxon>
        <taxon>Pseudomonadati</taxon>
        <taxon>Bacteroidota</taxon>
        <taxon>Sphingobacteriia</taxon>
        <taxon>Sphingobacteriales</taxon>
        <taxon>Sphingobacteriaceae</taxon>
        <taxon>Mucilaginibacter</taxon>
    </lineage>
</organism>